<organism evidence="2 3">
    <name type="scientific">Candidatus Mediterraneibacter faecigallinarum</name>
    <dbReference type="NCBI Taxonomy" id="2838669"/>
    <lineage>
        <taxon>Bacteria</taxon>
        <taxon>Bacillati</taxon>
        <taxon>Bacillota</taxon>
        <taxon>Clostridia</taxon>
        <taxon>Lachnospirales</taxon>
        <taxon>Lachnospiraceae</taxon>
        <taxon>Mediterraneibacter</taxon>
    </lineage>
</organism>
<comment type="caution">
    <text evidence="2">The sequence shown here is derived from an EMBL/GenBank/DDBJ whole genome shotgun (WGS) entry which is preliminary data.</text>
</comment>
<dbReference type="InterPro" id="IPR051534">
    <property type="entry name" value="CBASS_pafABC_assoc_protein"/>
</dbReference>
<dbReference type="PANTHER" id="PTHR34580:SF3">
    <property type="entry name" value="PROTEIN PAFB"/>
    <property type="match status" value="1"/>
</dbReference>
<accession>A0A9D2SYJ4</accession>
<evidence type="ECO:0000259" key="1">
    <source>
        <dbReference type="Pfam" id="PF13280"/>
    </source>
</evidence>
<reference evidence="2" key="2">
    <citation type="submission" date="2021-04" db="EMBL/GenBank/DDBJ databases">
        <authorList>
            <person name="Gilroy R."/>
        </authorList>
    </citation>
    <scope>NUCLEOTIDE SEQUENCE</scope>
    <source>
        <strain evidence="2">ChiGjej1B1-1692</strain>
    </source>
</reference>
<dbReference type="Pfam" id="PF13280">
    <property type="entry name" value="WYL"/>
    <property type="match status" value="1"/>
</dbReference>
<dbReference type="PANTHER" id="PTHR34580">
    <property type="match status" value="1"/>
</dbReference>
<dbReference type="AlphaFoldDB" id="A0A9D2SYJ4"/>
<gene>
    <name evidence="2" type="ORF">H9757_07300</name>
</gene>
<sequence length="331" mass="38604">MVKSYSQKLRVLYVMQVLLRYSDEEHPISQAEISERLNAYGIQADRKSIYDDIKVLNEFGLEIENRRAKPSGFYVAERSFELPELKLLVDAVQSSKFITAKKSNELIRKLEELASVHEAKTLQRQVFVGNRIKTMNESIYYNVDKIHQAISQNRLIRFHYYEWTPQKEMHLRRNGKAYEISPWGLTWDDENYYMVGYDGEAEMIKHFRVDKMLDIEITDQSRSGKERFEKFDLANYAKKVFGMFSGEEHTVKMLCENNLAGAMIDRFGRDVMMHPVDEEHFSVSAAVNVSPQFFGWLVALGKGVVIESPEDVREEFGGWMRAVMREYGNEG</sequence>
<dbReference type="InterPro" id="IPR036390">
    <property type="entry name" value="WH_DNA-bd_sf"/>
</dbReference>
<evidence type="ECO:0000313" key="2">
    <source>
        <dbReference type="EMBL" id="HJC38851.1"/>
    </source>
</evidence>
<dbReference type="InterPro" id="IPR026881">
    <property type="entry name" value="WYL_dom"/>
</dbReference>
<proteinExistence type="predicted"/>
<protein>
    <submittedName>
        <fullName evidence="2">WYL domain-containing protein</fullName>
    </submittedName>
</protein>
<dbReference type="Gene3D" id="1.10.10.10">
    <property type="entry name" value="Winged helix-like DNA-binding domain superfamily/Winged helix DNA-binding domain"/>
    <property type="match status" value="1"/>
</dbReference>
<dbReference type="PROSITE" id="PS52050">
    <property type="entry name" value="WYL"/>
    <property type="match status" value="1"/>
</dbReference>
<evidence type="ECO:0000313" key="3">
    <source>
        <dbReference type="Proteomes" id="UP000823894"/>
    </source>
</evidence>
<dbReference type="Proteomes" id="UP000823894">
    <property type="component" value="Unassembled WGS sequence"/>
</dbReference>
<reference evidence="2" key="1">
    <citation type="journal article" date="2021" name="PeerJ">
        <title>Extensive microbial diversity within the chicken gut microbiome revealed by metagenomics and culture.</title>
        <authorList>
            <person name="Gilroy R."/>
            <person name="Ravi A."/>
            <person name="Getino M."/>
            <person name="Pursley I."/>
            <person name="Horton D.L."/>
            <person name="Alikhan N.F."/>
            <person name="Baker D."/>
            <person name="Gharbi K."/>
            <person name="Hall N."/>
            <person name="Watson M."/>
            <person name="Adriaenssens E.M."/>
            <person name="Foster-Nyarko E."/>
            <person name="Jarju S."/>
            <person name="Secka A."/>
            <person name="Antonio M."/>
            <person name="Oren A."/>
            <person name="Chaudhuri R.R."/>
            <person name="La Ragione R."/>
            <person name="Hildebrand F."/>
            <person name="Pallen M.J."/>
        </authorList>
    </citation>
    <scope>NUCLEOTIDE SEQUENCE</scope>
    <source>
        <strain evidence="2">ChiGjej1B1-1692</strain>
    </source>
</reference>
<name>A0A9D2SYJ4_9FIRM</name>
<dbReference type="SUPFAM" id="SSF46785">
    <property type="entry name" value="Winged helix' DNA-binding domain"/>
    <property type="match status" value="1"/>
</dbReference>
<dbReference type="InterPro" id="IPR036388">
    <property type="entry name" value="WH-like_DNA-bd_sf"/>
</dbReference>
<dbReference type="EMBL" id="DWWK01000108">
    <property type="protein sequence ID" value="HJC38851.1"/>
    <property type="molecule type" value="Genomic_DNA"/>
</dbReference>
<feature type="domain" description="WYL" evidence="1">
    <location>
        <begin position="143"/>
        <end position="217"/>
    </location>
</feature>